<dbReference type="PANTHER" id="PTHR30055:SF234">
    <property type="entry name" value="HTH-TYPE TRANSCRIPTIONAL REGULATOR BETI"/>
    <property type="match status" value="1"/>
</dbReference>
<dbReference type="Pfam" id="PF00440">
    <property type="entry name" value="TetR_N"/>
    <property type="match status" value="1"/>
</dbReference>
<dbReference type="Gene3D" id="1.10.357.10">
    <property type="entry name" value="Tetracycline Repressor, domain 2"/>
    <property type="match status" value="1"/>
</dbReference>
<evidence type="ECO:0000313" key="7">
    <source>
        <dbReference type="Proteomes" id="UP000648914"/>
    </source>
</evidence>
<dbReference type="InterPro" id="IPR009057">
    <property type="entry name" value="Homeodomain-like_sf"/>
</dbReference>
<sequence length="217" mass="24439">MQTPISFVPMREAKASRPRFEQIMAVASHLFFTQGFDAVSLRQLAKSVGISSGTMYNYIESKQALLYELMDETLSLLLVQSKRALRSRNIANDELGTTINVFANLAITDRANLALALRPAPQLTDVQRANIDKKLQQYSELLQGVIRQRPLFLDIEPACMHRVVRGTITLLRACMDDNLQLNKAEAAVVYSSLVNAWLNSFPAPRTIDFKKSSREKH</sequence>
<proteinExistence type="predicted"/>
<name>A0ABS0UNA0_9PSED</name>
<dbReference type="SUPFAM" id="SSF46689">
    <property type="entry name" value="Homeodomain-like"/>
    <property type="match status" value="1"/>
</dbReference>
<accession>A0ABS0UNA0</accession>
<dbReference type="InterPro" id="IPR001647">
    <property type="entry name" value="HTH_TetR"/>
</dbReference>
<reference evidence="6 7" key="1">
    <citation type="submission" date="2020-12" db="EMBL/GenBank/DDBJ databases">
        <title>Comparative genomic insights into the epidemiology and virulence of plant pathogenic Pseudomonads from Turkey.</title>
        <authorList>
            <person name="Dillon M."/>
            <person name="Ruiz-Bedoya T."/>
            <person name="Bendalovic-Torma C."/>
            <person name="Guttman K.M."/>
            <person name="Kwak H."/>
            <person name="Middleton M.A."/>
            <person name="Wang P.W."/>
            <person name="Horuz S."/>
            <person name="Aysan Y."/>
            <person name="Guttman D.S."/>
        </authorList>
    </citation>
    <scope>NUCLEOTIDE SEQUENCE [LARGE SCALE GENOMIC DNA]</scope>
    <source>
        <strain evidence="6 7">S5_IA_2b</strain>
    </source>
</reference>
<keyword evidence="7" id="KW-1185">Reference proteome</keyword>
<dbReference type="PRINTS" id="PR00455">
    <property type="entry name" value="HTHTETR"/>
</dbReference>
<evidence type="ECO:0000313" key="6">
    <source>
        <dbReference type="EMBL" id="MBI6567080.1"/>
    </source>
</evidence>
<evidence type="ECO:0000256" key="2">
    <source>
        <dbReference type="ARBA" id="ARBA00023125"/>
    </source>
</evidence>
<protein>
    <submittedName>
        <fullName evidence="6">TetR/AcrR family transcriptional regulator</fullName>
    </submittedName>
</protein>
<dbReference type="PANTHER" id="PTHR30055">
    <property type="entry name" value="HTH-TYPE TRANSCRIPTIONAL REGULATOR RUTR"/>
    <property type="match status" value="1"/>
</dbReference>
<gene>
    <name evidence="6" type="ORF">YA0852_23590</name>
</gene>
<evidence type="ECO:0000256" key="4">
    <source>
        <dbReference type="PROSITE-ProRule" id="PRU00335"/>
    </source>
</evidence>
<dbReference type="InterPro" id="IPR050109">
    <property type="entry name" value="HTH-type_TetR-like_transc_reg"/>
</dbReference>
<evidence type="ECO:0000256" key="1">
    <source>
        <dbReference type="ARBA" id="ARBA00023015"/>
    </source>
</evidence>
<evidence type="ECO:0000256" key="3">
    <source>
        <dbReference type="ARBA" id="ARBA00023163"/>
    </source>
</evidence>
<comment type="caution">
    <text evidence="6">The sequence shown here is derived from an EMBL/GenBank/DDBJ whole genome shotgun (WGS) entry which is preliminary data.</text>
</comment>
<keyword evidence="1" id="KW-0805">Transcription regulation</keyword>
<dbReference type="Proteomes" id="UP000648914">
    <property type="component" value="Unassembled WGS sequence"/>
</dbReference>
<keyword evidence="3" id="KW-0804">Transcription</keyword>
<feature type="domain" description="HTH tetR-type" evidence="5">
    <location>
        <begin position="17"/>
        <end position="77"/>
    </location>
</feature>
<dbReference type="RefSeq" id="WP_198719703.1">
    <property type="nucleotide sequence ID" value="NZ_JAEIKU010000042.1"/>
</dbReference>
<dbReference type="PROSITE" id="PS50977">
    <property type="entry name" value="HTH_TETR_2"/>
    <property type="match status" value="1"/>
</dbReference>
<organism evidence="6 7">
    <name type="scientific">Pseudomonas synxantha</name>
    <dbReference type="NCBI Taxonomy" id="47883"/>
    <lineage>
        <taxon>Bacteria</taxon>
        <taxon>Pseudomonadati</taxon>
        <taxon>Pseudomonadota</taxon>
        <taxon>Gammaproteobacteria</taxon>
        <taxon>Pseudomonadales</taxon>
        <taxon>Pseudomonadaceae</taxon>
        <taxon>Pseudomonas</taxon>
    </lineage>
</organism>
<keyword evidence="2 4" id="KW-0238">DNA-binding</keyword>
<dbReference type="EMBL" id="JAEILG010000063">
    <property type="protein sequence ID" value="MBI6567080.1"/>
    <property type="molecule type" value="Genomic_DNA"/>
</dbReference>
<feature type="DNA-binding region" description="H-T-H motif" evidence="4">
    <location>
        <begin position="40"/>
        <end position="59"/>
    </location>
</feature>
<evidence type="ECO:0000259" key="5">
    <source>
        <dbReference type="PROSITE" id="PS50977"/>
    </source>
</evidence>